<evidence type="ECO:0000313" key="4">
    <source>
        <dbReference type="Proteomes" id="UP001634393"/>
    </source>
</evidence>
<reference evidence="3 4" key="1">
    <citation type="submission" date="2024-12" db="EMBL/GenBank/DDBJ databases">
        <title>The unique morphological basis and parallel evolutionary history of personate flowers in Penstemon.</title>
        <authorList>
            <person name="Depatie T.H."/>
            <person name="Wessinger C.A."/>
        </authorList>
    </citation>
    <scope>NUCLEOTIDE SEQUENCE [LARGE SCALE GENOMIC DNA]</scope>
    <source>
        <strain evidence="3">WTNN_2</strain>
        <tissue evidence="3">Leaf</tissue>
    </source>
</reference>
<dbReference type="Pfam" id="PF05278">
    <property type="entry name" value="PEARLI-4"/>
    <property type="match status" value="1"/>
</dbReference>
<name>A0ABD3S0X0_9LAMI</name>
<feature type="compositionally biased region" description="Basic residues" evidence="2">
    <location>
        <begin position="28"/>
        <end position="37"/>
    </location>
</feature>
<dbReference type="AlphaFoldDB" id="A0ABD3S0X0"/>
<feature type="coiled-coil region" evidence="1">
    <location>
        <begin position="275"/>
        <end position="323"/>
    </location>
</feature>
<dbReference type="InterPro" id="IPR007942">
    <property type="entry name" value="PLipase-like"/>
</dbReference>
<feature type="compositionally biased region" description="Polar residues" evidence="2">
    <location>
        <begin position="89"/>
        <end position="105"/>
    </location>
</feature>
<gene>
    <name evidence="3" type="ORF">ACJIZ3_003971</name>
</gene>
<feature type="compositionally biased region" description="Low complexity" evidence="2">
    <location>
        <begin position="110"/>
        <end position="123"/>
    </location>
</feature>
<comment type="caution">
    <text evidence="3">The sequence shown here is derived from an EMBL/GenBank/DDBJ whole genome shotgun (WGS) entry which is preliminary data.</text>
</comment>
<dbReference type="EMBL" id="JBJXBP010000007">
    <property type="protein sequence ID" value="KAL3818066.1"/>
    <property type="molecule type" value="Genomic_DNA"/>
</dbReference>
<accession>A0ABD3S0X0</accession>
<dbReference type="PANTHER" id="PTHR35358">
    <property type="entry name" value="OS06G0711100 PROTEIN"/>
    <property type="match status" value="1"/>
</dbReference>
<dbReference type="PANTHER" id="PTHR35358:SF7">
    <property type="entry name" value="EXPRESSED PROTEIN"/>
    <property type="match status" value="1"/>
</dbReference>
<organism evidence="3 4">
    <name type="scientific">Penstemon smallii</name>
    <dbReference type="NCBI Taxonomy" id="265156"/>
    <lineage>
        <taxon>Eukaryota</taxon>
        <taxon>Viridiplantae</taxon>
        <taxon>Streptophyta</taxon>
        <taxon>Embryophyta</taxon>
        <taxon>Tracheophyta</taxon>
        <taxon>Spermatophyta</taxon>
        <taxon>Magnoliopsida</taxon>
        <taxon>eudicotyledons</taxon>
        <taxon>Gunneridae</taxon>
        <taxon>Pentapetalae</taxon>
        <taxon>asterids</taxon>
        <taxon>lamiids</taxon>
        <taxon>Lamiales</taxon>
        <taxon>Plantaginaceae</taxon>
        <taxon>Cheloneae</taxon>
        <taxon>Penstemon</taxon>
    </lineage>
</organism>
<dbReference type="Proteomes" id="UP001634393">
    <property type="component" value="Unassembled WGS sequence"/>
</dbReference>
<keyword evidence="4" id="KW-1185">Reference proteome</keyword>
<evidence type="ECO:0000313" key="3">
    <source>
        <dbReference type="EMBL" id="KAL3818066.1"/>
    </source>
</evidence>
<evidence type="ECO:0000256" key="1">
    <source>
        <dbReference type="SAM" id="Coils"/>
    </source>
</evidence>
<feature type="region of interest" description="Disordered" evidence="2">
    <location>
        <begin position="27"/>
        <end position="130"/>
    </location>
</feature>
<keyword evidence="1" id="KW-0175">Coiled coil</keyword>
<proteinExistence type="predicted"/>
<evidence type="ECO:0000256" key="2">
    <source>
        <dbReference type="SAM" id="MobiDB-lite"/>
    </source>
</evidence>
<sequence length="353" mass="39333">MEWSEGMALTISVCDVNGADVGVIGGAVKKKKKRGRPKVSTEPRSPPAGGRRRGRPPASGWKQKQKQKQKLAPHDLRHPSGVGYLSSPGPGQTTNLNGQTCNISTDPKVRATSTTTSRYSFRSRGNKPTINDVSLTEVPISDTSHKKMRNLGSNDELNQHMAYALQHMVDDPKLKSSTSEIYPNLAATLEAINKKHGVIMSECLLESDSMKTFVLLGICKVVQDLQKKELKDIDISELDSYYTLVRDAKSMKVNVDWLLERLDGIKDGVYLANKVKALVAEKKSLLEDIDCKKKELETRKVELNRLTSEFERMEKELAREHVMVEELNGTIEAQKEKLFALPAHVLFGEAHLN</sequence>
<protein>
    <submittedName>
        <fullName evidence="3">Uncharacterized protein</fullName>
    </submittedName>
</protein>